<feature type="region of interest" description="Disordered" evidence="1">
    <location>
        <begin position="250"/>
        <end position="276"/>
    </location>
</feature>
<protein>
    <submittedName>
        <fullName evidence="3">Uncharacterized protein</fullName>
    </submittedName>
</protein>
<feature type="compositionally biased region" description="Polar residues" evidence="1">
    <location>
        <begin position="863"/>
        <end position="882"/>
    </location>
</feature>
<evidence type="ECO:0000313" key="3">
    <source>
        <dbReference type="EMBL" id="KAG1804787.1"/>
    </source>
</evidence>
<gene>
    <name evidence="3" type="ORF">HD556DRAFT_481114</name>
</gene>
<feature type="compositionally biased region" description="Basic and acidic residues" evidence="1">
    <location>
        <begin position="163"/>
        <end position="172"/>
    </location>
</feature>
<feature type="region of interest" description="Disordered" evidence="1">
    <location>
        <begin position="1391"/>
        <end position="1422"/>
    </location>
</feature>
<name>A0A9P7DW90_9AGAM</name>
<feature type="region of interest" description="Disordered" evidence="1">
    <location>
        <begin position="1319"/>
        <end position="1345"/>
    </location>
</feature>
<reference evidence="3" key="1">
    <citation type="journal article" date="2020" name="New Phytol.">
        <title>Comparative genomics reveals dynamic genome evolution in host specialist ectomycorrhizal fungi.</title>
        <authorList>
            <person name="Lofgren L.A."/>
            <person name="Nguyen N.H."/>
            <person name="Vilgalys R."/>
            <person name="Ruytinx J."/>
            <person name="Liao H.L."/>
            <person name="Branco S."/>
            <person name="Kuo A."/>
            <person name="LaButti K."/>
            <person name="Lipzen A."/>
            <person name="Andreopoulos W."/>
            <person name="Pangilinan J."/>
            <person name="Riley R."/>
            <person name="Hundley H."/>
            <person name="Na H."/>
            <person name="Barry K."/>
            <person name="Grigoriev I.V."/>
            <person name="Stajich J.E."/>
            <person name="Kennedy P.G."/>
        </authorList>
    </citation>
    <scope>NUCLEOTIDE SEQUENCE</scope>
    <source>
        <strain evidence="3">S12</strain>
    </source>
</reference>
<accession>A0A9P7DW90</accession>
<feature type="region of interest" description="Disordered" evidence="1">
    <location>
        <begin position="162"/>
        <end position="185"/>
    </location>
</feature>
<dbReference type="EMBL" id="JABBWE010000003">
    <property type="protein sequence ID" value="KAG1804787.1"/>
    <property type="molecule type" value="Genomic_DNA"/>
</dbReference>
<dbReference type="OrthoDB" id="2804751at2759"/>
<feature type="transmembrane region" description="Helical" evidence="2">
    <location>
        <begin position="1658"/>
        <end position="1678"/>
    </location>
</feature>
<feature type="region of interest" description="Disordered" evidence="1">
    <location>
        <begin position="1610"/>
        <end position="1650"/>
    </location>
</feature>
<evidence type="ECO:0000313" key="4">
    <source>
        <dbReference type="Proteomes" id="UP000719766"/>
    </source>
</evidence>
<comment type="caution">
    <text evidence="3">The sequence shown here is derived from an EMBL/GenBank/DDBJ whole genome shotgun (WGS) entry which is preliminary data.</text>
</comment>
<keyword evidence="2" id="KW-0472">Membrane</keyword>
<dbReference type="RefSeq" id="XP_041166402.1">
    <property type="nucleotide sequence ID" value="XM_041310730.1"/>
</dbReference>
<organism evidence="3 4">
    <name type="scientific">Suillus plorans</name>
    <dbReference type="NCBI Taxonomy" id="116603"/>
    <lineage>
        <taxon>Eukaryota</taxon>
        <taxon>Fungi</taxon>
        <taxon>Dikarya</taxon>
        <taxon>Basidiomycota</taxon>
        <taxon>Agaricomycotina</taxon>
        <taxon>Agaricomycetes</taxon>
        <taxon>Agaricomycetidae</taxon>
        <taxon>Boletales</taxon>
        <taxon>Suillineae</taxon>
        <taxon>Suillaceae</taxon>
        <taxon>Suillus</taxon>
    </lineage>
</organism>
<sequence length="1679" mass="177042">MLEEVVVPPAVEAEEISTMAAEPEPAIVTDACDLIDAEESITQVEAPSVREEPAVTETVVIASIDSVAEAAPEAESDITPVTLQAAPIQPILREVVVEEGSACEPGSEPAAILEPTPKATEMEPVEDTAATAEPVTEVGESDLTEETVPASEAVVTIVPAEISAEKEGDNESPHGAVDAEDEPAAPTEPEVEVFVPEVISAPAEAATGPDVPSTESEEAAIAPTTVSEVPVEFVVAAEAESVDTHDSITVDSEPVTIPGPEPIATAETDPVAAAGREPAAVESEAPAAVGAELTEPAVESIVVETVQIDVEPPSSNVSFVEDPEVDFTYTDDTQTILAEEIPVFEEPISNVTDVESEVQVEESSVEETVEVIPNDIVTPIGEPAPVEEIPAEEVAAAEEVVTVEEIPVEEPAAVEETVLVEDTTAVEETVPAEEVVPVDIATGEPAVIEETVLIEDTIAVQETIPAEGVVSVDVATGEHAAVEETALIEETTAVEEAIPAEEVALVDVATGEPAPVGEVPPVEAAAVEEHAPIEEITLVEDVTPIESAALIESSPPVEEPVVDEAEPTVEELAAPIDDDPLLEETMPSVYAADVEAPLPTVEVSLLEEPAASFEEPLVAPEEAFAKTPAPAVEETSLAGDASTVEETSAPLVEEDVPAVEEHSALAAVDVPESGIVEEHTSVAVEDISGRKHEPVAIEETPADAVEPVSVDDRIPPTINETPLPAEVPSDTDGPALEVTSATEETFVPEEESVTIIVSDETISEVAVVASIEEDVLAVQEPLESLDVDVPEPVVHEEAAAPTRDHELVAVEDTPVSDDQHVTVEETPASEGGSVFVNDQFPPTNEIPPIAEVSSAADEPTLDDSPSTEEPSTPEDQPTTASTMEVPPTAGEVAVAPEEITSKVEESIPAFEAAPTTPADPMLDDSSSPEGIAIIAEESTVGSDASVTELPVAVDEPAPAVSEALVVVEVVLEEVHATPERTEDASCSEETKDELENSPHAGAPVCLPGQPSVEESLPTAPILDEFTPEPAEEPEILEELHAVTSQVLVNGGHFEVDNDSEPSIAHVETSSEIEETEAVEQPETIAVKEVTEQQEIVTSSALNVASDIERPKSPWSPSYSVMTQGPGVAVEECVDAYEGDDDVAPAQSQTPEIIIDEVAAVVPEIAADMEAPGQSQIEVLHLAEEQVALGEPEEPQPKSPWTPSYSVTVQGNMAHTNEGLDDLEQLPPSATQFVAAEAFEEQPVPFTEALIAVEVISSTTVVADIHATLSATLDESDIPQDIASEQGVIAQAEPSVQTPPEPPTVEEVLEEEIEQGSFIVDDESTQLGTTDPEGEHSSSPWTPSYSVIGLEPASALEDQAVAKDDEFVDHGSFIIETQLPVGVEDVPEVKSDSGLLTPVDDPVGERPKSPWTPSYSVTKQGPNDAVEEVEKLNEVEYLTGPLSSIPALATDEEPIPPVLITETRASVDEPVVAETPSRSEGDMTVSELSETYDDVEASGTPFARETLQTFPVLEEPQKFANKKSVHVSPTSFLTPDFVHSGQACLPSMSLMPLRSLNPAPSASIFPPTTEPTATDWSPRPLLVSSLVDGSPLHPRFLKRVAHRSTLQLENSSISPQSKIPQPLLQPVPFPPLSKKTRKRSLVGAQSCERQSPPPYASEFLKLIIVFITFVLVLYFTFYYA</sequence>
<keyword evidence="2" id="KW-0812">Transmembrane</keyword>
<feature type="compositionally biased region" description="Low complexity" evidence="1">
    <location>
        <begin position="1610"/>
        <end position="1621"/>
    </location>
</feature>
<keyword evidence="4" id="KW-1185">Reference proteome</keyword>
<keyword evidence="2" id="KW-1133">Transmembrane helix</keyword>
<feature type="region of interest" description="Disordered" evidence="1">
    <location>
        <begin position="101"/>
        <end position="125"/>
    </location>
</feature>
<proteinExistence type="predicted"/>
<feature type="region of interest" description="Disordered" evidence="1">
    <location>
        <begin position="824"/>
        <end position="887"/>
    </location>
</feature>
<evidence type="ECO:0000256" key="2">
    <source>
        <dbReference type="SAM" id="Phobius"/>
    </source>
</evidence>
<evidence type="ECO:0000256" key="1">
    <source>
        <dbReference type="SAM" id="MobiDB-lite"/>
    </source>
</evidence>
<dbReference type="Proteomes" id="UP000719766">
    <property type="component" value="Unassembled WGS sequence"/>
</dbReference>
<feature type="compositionally biased region" description="Polar residues" evidence="1">
    <location>
        <begin position="1410"/>
        <end position="1420"/>
    </location>
</feature>
<dbReference type="GeneID" id="64604494"/>
<feature type="region of interest" description="Disordered" evidence="1">
    <location>
        <begin position="976"/>
        <end position="1014"/>
    </location>
</feature>